<evidence type="ECO:0000256" key="2">
    <source>
        <dbReference type="RuleBase" id="RU003616"/>
    </source>
</evidence>
<dbReference type="OrthoDB" id="1431247at2759"/>
<dbReference type="RefSeq" id="XP_022313201.1">
    <property type="nucleotide sequence ID" value="XM_022457493.1"/>
</dbReference>
<reference evidence="6" key="1">
    <citation type="submission" date="2025-08" db="UniProtKB">
        <authorList>
            <consortium name="RefSeq"/>
        </authorList>
    </citation>
    <scope>IDENTIFICATION</scope>
    <source>
        <tissue evidence="6">Whole sample</tissue>
    </source>
</reference>
<dbReference type="Proteomes" id="UP000694844">
    <property type="component" value="Chromosome 2"/>
</dbReference>
<proteinExistence type="inferred from homology"/>
<evidence type="ECO:0000256" key="1">
    <source>
        <dbReference type="PROSITE-ProRule" id="PRU00285"/>
    </source>
</evidence>
<dbReference type="PROSITE" id="PS01031">
    <property type="entry name" value="SHSP"/>
    <property type="match status" value="1"/>
</dbReference>
<evidence type="ECO:0000259" key="4">
    <source>
        <dbReference type="PROSITE" id="PS01031"/>
    </source>
</evidence>
<dbReference type="GO" id="GO:0005634">
    <property type="term" value="C:nucleus"/>
    <property type="evidence" value="ECO:0007669"/>
    <property type="project" value="TreeGrafter"/>
</dbReference>
<dbReference type="GeneID" id="111118166"/>
<dbReference type="GO" id="GO:0051082">
    <property type="term" value="F:unfolded protein binding"/>
    <property type="evidence" value="ECO:0007669"/>
    <property type="project" value="TreeGrafter"/>
</dbReference>
<dbReference type="PANTHER" id="PTHR45640:SF26">
    <property type="entry name" value="RE23625P"/>
    <property type="match status" value="1"/>
</dbReference>
<dbReference type="AlphaFoldDB" id="A0A8B8CF51"/>
<sequence>MMSRIIPRNLRGAQALWCRGLSSKTVPVHRHSARDHQRLDLAPWDNVFSPSNMLPASFSSRFRDIEKMMRDMENFFEHKYLSFPARGEESEVQINDNKLKVKLHVQQFKPEDITVKIENNKLTICGKHEKKTDEGHSYFAQEFVQQYTIPEGIDQDSIISTFSDEGVLFIQGKSKSSGNGEPKQIPIDRGSKA</sequence>
<dbReference type="Pfam" id="PF00011">
    <property type="entry name" value="HSP20"/>
    <property type="match status" value="1"/>
</dbReference>
<feature type="domain" description="SHSP" evidence="4">
    <location>
        <begin position="81"/>
        <end position="190"/>
    </location>
</feature>
<dbReference type="PANTHER" id="PTHR45640">
    <property type="entry name" value="HEAT SHOCK PROTEIN HSP-12.2-RELATED"/>
    <property type="match status" value="1"/>
</dbReference>
<dbReference type="InterPro" id="IPR008978">
    <property type="entry name" value="HSP20-like_chaperone"/>
</dbReference>
<accession>A0A8B8CF51</accession>
<comment type="similarity">
    <text evidence="1 2">Belongs to the small heat shock protein (HSP20) family.</text>
</comment>
<keyword evidence="5" id="KW-1185">Reference proteome</keyword>
<evidence type="ECO:0000313" key="5">
    <source>
        <dbReference type="Proteomes" id="UP000694844"/>
    </source>
</evidence>
<dbReference type="Gene3D" id="2.60.40.790">
    <property type="match status" value="1"/>
</dbReference>
<dbReference type="GO" id="GO:0005737">
    <property type="term" value="C:cytoplasm"/>
    <property type="evidence" value="ECO:0007669"/>
    <property type="project" value="TreeGrafter"/>
</dbReference>
<protein>
    <submittedName>
        <fullName evidence="6">Heat shock protein Hsp-16.2-like</fullName>
    </submittedName>
</protein>
<organism evidence="5 6">
    <name type="scientific">Crassostrea virginica</name>
    <name type="common">Eastern oyster</name>
    <dbReference type="NCBI Taxonomy" id="6565"/>
    <lineage>
        <taxon>Eukaryota</taxon>
        <taxon>Metazoa</taxon>
        <taxon>Spiralia</taxon>
        <taxon>Lophotrochozoa</taxon>
        <taxon>Mollusca</taxon>
        <taxon>Bivalvia</taxon>
        <taxon>Autobranchia</taxon>
        <taxon>Pteriomorphia</taxon>
        <taxon>Ostreida</taxon>
        <taxon>Ostreoidea</taxon>
        <taxon>Ostreidae</taxon>
        <taxon>Crassostrea</taxon>
    </lineage>
</organism>
<evidence type="ECO:0000313" key="6">
    <source>
        <dbReference type="RefSeq" id="XP_022313201.1"/>
    </source>
</evidence>
<dbReference type="CDD" id="cd06526">
    <property type="entry name" value="metazoan_ACD"/>
    <property type="match status" value="1"/>
</dbReference>
<name>A0A8B8CF51_CRAVI</name>
<feature type="region of interest" description="Disordered" evidence="3">
    <location>
        <begin position="173"/>
        <end position="193"/>
    </location>
</feature>
<gene>
    <name evidence="6" type="primary">LOC111118166</name>
</gene>
<evidence type="ECO:0000256" key="3">
    <source>
        <dbReference type="SAM" id="MobiDB-lite"/>
    </source>
</evidence>
<dbReference type="GO" id="GO:0042026">
    <property type="term" value="P:protein refolding"/>
    <property type="evidence" value="ECO:0007669"/>
    <property type="project" value="TreeGrafter"/>
</dbReference>
<dbReference type="SUPFAM" id="SSF49764">
    <property type="entry name" value="HSP20-like chaperones"/>
    <property type="match status" value="1"/>
</dbReference>
<dbReference type="GO" id="GO:0009408">
    <property type="term" value="P:response to heat"/>
    <property type="evidence" value="ECO:0007669"/>
    <property type="project" value="TreeGrafter"/>
</dbReference>
<dbReference type="InterPro" id="IPR001436">
    <property type="entry name" value="Alpha-crystallin/sHSP_animal"/>
</dbReference>
<dbReference type="PRINTS" id="PR00299">
    <property type="entry name" value="ACRYSTALLIN"/>
</dbReference>
<dbReference type="KEGG" id="cvn:111118166"/>
<dbReference type="InterPro" id="IPR002068">
    <property type="entry name" value="A-crystallin/Hsp20_dom"/>
</dbReference>